<evidence type="ECO:0000313" key="11">
    <source>
        <dbReference type="EMBL" id="RHZ61872.1"/>
    </source>
</evidence>
<keyword evidence="6 10" id="KW-0812">Transmembrane</keyword>
<evidence type="ECO:0000256" key="3">
    <source>
        <dbReference type="ARBA" id="ARBA00008715"/>
    </source>
</evidence>
<comment type="pathway">
    <text evidence="2 10">Protein modification; protein glycosylation.</text>
</comment>
<evidence type="ECO:0000256" key="5">
    <source>
        <dbReference type="ARBA" id="ARBA00022679"/>
    </source>
</evidence>
<keyword evidence="8 10" id="KW-1133">Transmembrane helix</keyword>
<dbReference type="GO" id="GO:0005789">
    <property type="term" value="C:endoplasmic reticulum membrane"/>
    <property type="evidence" value="ECO:0007669"/>
    <property type="project" value="UniProtKB-SubCell"/>
</dbReference>
<dbReference type="EC" id="2.4.1.-" evidence="10"/>
<feature type="transmembrane region" description="Helical" evidence="10">
    <location>
        <begin position="269"/>
        <end position="291"/>
    </location>
</feature>
<accession>A0A397HFM0</accession>
<dbReference type="EMBL" id="PQFF01000315">
    <property type="protein sequence ID" value="RHZ61872.1"/>
    <property type="molecule type" value="Genomic_DNA"/>
</dbReference>
<protein>
    <recommendedName>
        <fullName evidence="10">Alpha-1,3-glucosyltransferase</fullName>
        <ecNumber evidence="10">2.4.1.-</ecNumber>
    </recommendedName>
</protein>
<reference evidence="11 12" key="1">
    <citation type="submission" date="2018-08" db="EMBL/GenBank/DDBJ databases">
        <title>Genome and evolution of the arbuscular mycorrhizal fungus Diversispora epigaea (formerly Glomus versiforme) and its bacterial endosymbionts.</title>
        <authorList>
            <person name="Sun X."/>
            <person name="Fei Z."/>
            <person name="Harrison M."/>
        </authorList>
    </citation>
    <scope>NUCLEOTIDE SEQUENCE [LARGE SCALE GENOMIC DNA]</scope>
    <source>
        <strain evidence="11 12">IT104</strain>
    </source>
</reference>
<dbReference type="UniPathway" id="UPA00378"/>
<keyword evidence="12" id="KW-1185">Reference proteome</keyword>
<comment type="caution">
    <text evidence="11">The sequence shown here is derived from an EMBL/GenBank/DDBJ whole genome shotgun (WGS) entry which is preliminary data.</text>
</comment>
<keyword evidence="7 10" id="KW-0256">Endoplasmic reticulum</keyword>
<keyword evidence="4 10" id="KW-0328">Glycosyltransferase</keyword>
<feature type="transmembrane region" description="Helical" evidence="10">
    <location>
        <begin position="484"/>
        <end position="504"/>
    </location>
</feature>
<keyword evidence="5 10" id="KW-0808">Transferase</keyword>
<evidence type="ECO:0000256" key="1">
    <source>
        <dbReference type="ARBA" id="ARBA00004477"/>
    </source>
</evidence>
<dbReference type="InterPro" id="IPR004856">
    <property type="entry name" value="Glyco_trans_ALG6/ALG8"/>
</dbReference>
<feature type="transmembrane region" description="Helical" evidence="10">
    <location>
        <begin position="426"/>
        <end position="441"/>
    </location>
</feature>
<evidence type="ECO:0000256" key="4">
    <source>
        <dbReference type="ARBA" id="ARBA00022676"/>
    </source>
</evidence>
<feature type="transmembrane region" description="Helical" evidence="10">
    <location>
        <begin position="233"/>
        <end position="257"/>
    </location>
</feature>
<dbReference type="AlphaFoldDB" id="A0A397HFM0"/>
<feature type="transmembrane region" description="Helical" evidence="10">
    <location>
        <begin position="365"/>
        <end position="382"/>
    </location>
</feature>
<name>A0A397HFM0_9GLOM</name>
<evidence type="ECO:0000256" key="6">
    <source>
        <dbReference type="ARBA" id="ARBA00022692"/>
    </source>
</evidence>
<comment type="similarity">
    <text evidence="3 10">Belongs to the ALG6/ALG8 glucosyltransferase family.</text>
</comment>
<sequence length="533" mass="62721">MLKSTKSSSRTKRTKNESSYNRLINSETEYNLAAPATRWLNWLEQNRFEKWSGIIILIFGIYVRWTIGLNPYSGYNTPPMYGDYEAQRHWMELTLHVPINQWYYYDLEWWGLDYPPLTAYVSWLCGKIGSTFDPNWFTLDQSRGYESENNKLFMRSSVLIFELLIYVPSVFVFVNWWFDDNSWKKKELATLLILLQPSLILIDHGHFQYNSVMLGLTLWAINCFLYDYDILGSIFFCLALSFKQMALYFAPAIFAYLLGKCFSKNKDGIILFLKLGGTVIITFSIMFFPFLDSFEHLSQVVTRIFPLQRGLYEDKVANIWCAINIIIKLREMFDIQFLVRLSFVTTLLAILPSCIHLWSSPNKRNLVYCLANTSMIFFMFSFQVHEKSILLPALPITLLIIDEPLWSSWFNNISMFSMFPLLKKDHLVLPYFVLLFMWNWLGSFTQQKTKLPVLNYLFMGSYLVIIIIHIMEFNLSPPERYPDIYIVLNVIFNAGMFTISLIYFNYRQIISSNNNNNNNNSIIVDRKGKRKAQ</sequence>
<comment type="subcellular location">
    <subcellularLocation>
        <location evidence="1 10">Endoplasmic reticulum membrane</location>
        <topology evidence="1 10">Multi-pass membrane protein</topology>
    </subcellularLocation>
</comment>
<dbReference type="Pfam" id="PF03155">
    <property type="entry name" value="Alg6_Alg8"/>
    <property type="match status" value="1"/>
</dbReference>
<feature type="transmembrane region" description="Helical" evidence="10">
    <location>
        <begin position="453"/>
        <end position="472"/>
    </location>
</feature>
<dbReference type="PANTHER" id="PTHR12413:SF1">
    <property type="entry name" value="DOLICHYL PYROPHOSPHATE MAN9GLCNAC2 ALPHA-1,3-GLUCOSYLTRANSFERASE"/>
    <property type="match status" value="1"/>
</dbReference>
<feature type="transmembrane region" description="Helical" evidence="10">
    <location>
        <begin position="337"/>
        <end position="359"/>
    </location>
</feature>
<dbReference type="PANTHER" id="PTHR12413">
    <property type="entry name" value="DOLICHYL GLYCOSYLTRANSFERASE"/>
    <property type="match status" value="1"/>
</dbReference>
<dbReference type="GO" id="GO:0042281">
    <property type="term" value="F:dolichyl pyrophosphate Man9GlcNAc2 alpha-1,3-glucosyltransferase activity"/>
    <property type="evidence" value="ECO:0007669"/>
    <property type="project" value="TreeGrafter"/>
</dbReference>
<dbReference type="OrthoDB" id="5589195at2759"/>
<evidence type="ECO:0000256" key="9">
    <source>
        <dbReference type="ARBA" id="ARBA00023136"/>
    </source>
</evidence>
<keyword evidence="9 10" id="KW-0472">Membrane</keyword>
<dbReference type="STRING" id="1348612.A0A397HFM0"/>
<evidence type="ECO:0000256" key="7">
    <source>
        <dbReference type="ARBA" id="ARBA00022824"/>
    </source>
</evidence>
<organism evidence="11 12">
    <name type="scientific">Diversispora epigaea</name>
    <dbReference type="NCBI Taxonomy" id="1348612"/>
    <lineage>
        <taxon>Eukaryota</taxon>
        <taxon>Fungi</taxon>
        <taxon>Fungi incertae sedis</taxon>
        <taxon>Mucoromycota</taxon>
        <taxon>Glomeromycotina</taxon>
        <taxon>Glomeromycetes</taxon>
        <taxon>Diversisporales</taxon>
        <taxon>Diversisporaceae</taxon>
        <taxon>Diversispora</taxon>
    </lineage>
</organism>
<evidence type="ECO:0000256" key="2">
    <source>
        <dbReference type="ARBA" id="ARBA00004922"/>
    </source>
</evidence>
<gene>
    <name evidence="11" type="ORF">Glove_345g49</name>
</gene>
<feature type="transmembrane region" description="Helical" evidence="10">
    <location>
        <begin position="158"/>
        <end position="178"/>
    </location>
</feature>
<evidence type="ECO:0000256" key="10">
    <source>
        <dbReference type="RuleBase" id="RU363110"/>
    </source>
</evidence>
<evidence type="ECO:0000256" key="8">
    <source>
        <dbReference type="ARBA" id="ARBA00022989"/>
    </source>
</evidence>
<proteinExistence type="inferred from homology"/>
<dbReference type="Proteomes" id="UP000266861">
    <property type="component" value="Unassembled WGS sequence"/>
</dbReference>
<evidence type="ECO:0000313" key="12">
    <source>
        <dbReference type="Proteomes" id="UP000266861"/>
    </source>
</evidence>